<dbReference type="AlphaFoldDB" id="A0A560WGX9"/>
<dbReference type="Proteomes" id="UP000315628">
    <property type="component" value="Unassembled WGS sequence"/>
</dbReference>
<feature type="transmembrane region" description="Helical" evidence="2">
    <location>
        <begin position="146"/>
        <end position="171"/>
    </location>
</feature>
<protein>
    <submittedName>
        <fullName evidence="3">Uncharacterized protein</fullName>
    </submittedName>
</protein>
<evidence type="ECO:0000313" key="3">
    <source>
        <dbReference type="EMBL" id="TWD16745.1"/>
    </source>
</evidence>
<dbReference type="EMBL" id="VIUW01000001">
    <property type="protein sequence ID" value="TWD16745.1"/>
    <property type="molecule type" value="Genomic_DNA"/>
</dbReference>
<gene>
    <name evidence="3" type="ORF">FB557_0281</name>
</gene>
<sequence length="176" mass="18643">MVGMSAPYNAPSPYQTPEPKRRKPWTAIIGLLLSLIALVLLAIGGWQTYTSVTDLSGAERYTGSHTVSMEAGETQMVWASSSDVRCEASGPQGAVQDSSPGDFSVEVNGERLEQVLMVQATEAGDYTIACNGEFVLGDGISVGGSLLMLAGGALCCLGFVVMVIGLIIWLVRRNKR</sequence>
<proteinExistence type="predicted"/>
<evidence type="ECO:0000313" key="4">
    <source>
        <dbReference type="Proteomes" id="UP000315628"/>
    </source>
</evidence>
<keyword evidence="2" id="KW-0472">Membrane</keyword>
<evidence type="ECO:0000256" key="1">
    <source>
        <dbReference type="SAM" id="MobiDB-lite"/>
    </source>
</evidence>
<feature type="transmembrane region" description="Helical" evidence="2">
    <location>
        <begin position="25"/>
        <end position="46"/>
    </location>
</feature>
<name>A0A560WGX9_9MICO</name>
<keyword evidence="2" id="KW-0812">Transmembrane</keyword>
<evidence type="ECO:0000256" key="2">
    <source>
        <dbReference type="SAM" id="Phobius"/>
    </source>
</evidence>
<reference evidence="3 4" key="1">
    <citation type="submission" date="2019-06" db="EMBL/GenBank/DDBJ databases">
        <title>Sequencing the genomes of 1000 actinobacteria strains.</title>
        <authorList>
            <person name="Klenk H.-P."/>
        </authorList>
    </citation>
    <scope>NUCLEOTIDE SEQUENCE [LARGE SCALE GENOMIC DNA]</scope>
    <source>
        <strain evidence="3 4">DSM 18935</strain>
    </source>
</reference>
<comment type="caution">
    <text evidence="3">The sequence shown here is derived from an EMBL/GenBank/DDBJ whole genome shotgun (WGS) entry which is preliminary data.</text>
</comment>
<organism evidence="3 4">
    <name type="scientific">Marihabitans asiaticum</name>
    <dbReference type="NCBI Taxonomy" id="415218"/>
    <lineage>
        <taxon>Bacteria</taxon>
        <taxon>Bacillati</taxon>
        <taxon>Actinomycetota</taxon>
        <taxon>Actinomycetes</taxon>
        <taxon>Micrococcales</taxon>
        <taxon>Intrasporangiaceae</taxon>
        <taxon>Marihabitans</taxon>
    </lineage>
</organism>
<feature type="region of interest" description="Disordered" evidence="1">
    <location>
        <begin position="1"/>
        <end position="20"/>
    </location>
</feature>
<keyword evidence="2" id="KW-1133">Transmembrane helix</keyword>
<accession>A0A560WGX9</accession>
<keyword evidence="4" id="KW-1185">Reference proteome</keyword>